<keyword evidence="5 7" id="KW-1133">Transmembrane helix</keyword>
<dbReference type="PANTHER" id="PTHR43386">
    <property type="entry name" value="OLIGOPEPTIDE TRANSPORT SYSTEM PERMEASE PROTEIN APPC"/>
    <property type="match status" value="1"/>
</dbReference>
<dbReference type="EMBL" id="HE965806">
    <property type="protein sequence ID" value="CCJ52922.1"/>
    <property type="molecule type" value="Genomic_DNA"/>
</dbReference>
<dbReference type="HOGENOM" id="CLU_028518_1_1_4"/>
<evidence type="ECO:0000256" key="6">
    <source>
        <dbReference type="ARBA" id="ARBA00023136"/>
    </source>
</evidence>
<organism evidence="9 10">
    <name type="scientific">Bordetella bronchiseptica 253</name>
    <dbReference type="NCBI Taxonomy" id="568707"/>
    <lineage>
        <taxon>Bacteria</taxon>
        <taxon>Pseudomonadati</taxon>
        <taxon>Pseudomonadota</taxon>
        <taxon>Betaproteobacteria</taxon>
        <taxon>Burkholderiales</taxon>
        <taxon>Alcaligenaceae</taxon>
        <taxon>Bordetella</taxon>
    </lineage>
</organism>
<dbReference type="Gene3D" id="1.10.3720.10">
    <property type="entry name" value="MetI-like"/>
    <property type="match status" value="1"/>
</dbReference>
<dbReference type="InterPro" id="IPR035906">
    <property type="entry name" value="MetI-like_sf"/>
</dbReference>
<keyword evidence="6 7" id="KW-0472">Membrane</keyword>
<accession>A0A0C6P2Q0</accession>
<feature type="transmembrane region" description="Helical" evidence="7">
    <location>
        <begin position="195"/>
        <end position="216"/>
    </location>
</feature>
<dbReference type="CDD" id="cd06261">
    <property type="entry name" value="TM_PBP2"/>
    <property type="match status" value="1"/>
</dbReference>
<gene>
    <name evidence="9" type="ORF">BN112_1004</name>
</gene>
<dbReference type="AlphaFoldDB" id="A0A0C6P2Q0"/>
<comment type="similarity">
    <text evidence="7">Belongs to the binding-protein-dependent transport system permease family.</text>
</comment>
<feature type="transmembrane region" description="Helical" evidence="7">
    <location>
        <begin position="237"/>
        <end position="259"/>
    </location>
</feature>
<evidence type="ECO:0000256" key="1">
    <source>
        <dbReference type="ARBA" id="ARBA00004651"/>
    </source>
</evidence>
<evidence type="ECO:0000256" key="5">
    <source>
        <dbReference type="ARBA" id="ARBA00022989"/>
    </source>
</evidence>
<dbReference type="GO" id="GO:0055085">
    <property type="term" value="P:transmembrane transport"/>
    <property type="evidence" value="ECO:0007669"/>
    <property type="project" value="InterPro"/>
</dbReference>
<proteinExistence type="inferred from homology"/>
<evidence type="ECO:0000256" key="7">
    <source>
        <dbReference type="RuleBase" id="RU363032"/>
    </source>
</evidence>
<dbReference type="GeneID" id="93204668"/>
<dbReference type="PANTHER" id="PTHR43386:SF6">
    <property type="entry name" value="ABC TRANSPORTER PERMEASE PROTEIN"/>
    <property type="match status" value="1"/>
</dbReference>
<evidence type="ECO:0000256" key="2">
    <source>
        <dbReference type="ARBA" id="ARBA00022448"/>
    </source>
</evidence>
<dbReference type="GO" id="GO:0005886">
    <property type="term" value="C:plasma membrane"/>
    <property type="evidence" value="ECO:0007669"/>
    <property type="project" value="UniProtKB-SubCell"/>
</dbReference>
<evidence type="ECO:0000313" key="9">
    <source>
        <dbReference type="EMBL" id="CCJ52922.1"/>
    </source>
</evidence>
<dbReference type="InterPro" id="IPR050366">
    <property type="entry name" value="BP-dependent_transpt_permease"/>
</dbReference>
<dbReference type="InterPro" id="IPR025966">
    <property type="entry name" value="OppC_N"/>
</dbReference>
<feature type="transmembrane region" description="Helical" evidence="7">
    <location>
        <begin position="12"/>
        <end position="32"/>
    </location>
</feature>
<dbReference type="InterPro" id="IPR000515">
    <property type="entry name" value="MetI-like"/>
</dbReference>
<keyword evidence="4 7" id="KW-0812">Transmembrane</keyword>
<dbReference type="RefSeq" id="WP_003810639.1">
    <property type="nucleotide sequence ID" value="NC_019382.1"/>
</dbReference>
<protein>
    <submittedName>
        <fullName evidence="9">Probable probable inner membrane component of binding-protein-dependent transport system</fullName>
    </submittedName>
</protein>
<dbReference type="SUPFAM" id="SSF161098">
    <property type="entry name" value="MetI-like"/>
    <property type="match status" value="1"/>
</dbReference>
<dbReference type="PROSITE" id="PS50928">
    <property type="entry name" value="ABC_TM1"/>
    <property type="match status" value="1"/>
</dbReference>
<feature type="transmembrane region" description="Helical" evidence="7">
    <location>
        <begin position="119"/>
        <end position="142"/>
    </location>
</feature>
<comment type="subcellular location">
    <subcellularLocation>
        <location evidence="1 7">Cell membrane</location>
        <topology evidence="1 7">Multi-pass membrane protein</topology>
    </subcellularLocation>
</comment>
<keyword evidence="3" id="KW-1003">Cell membrane</keyword>
<dbReference type="Pfam" id="PF12911">
    <property type="entry name" value="OppC_N"/>
    <property type="match status" value="1"/>
</dbReference>
<dbReference type="Proteomes" id="UP000007564">
    <property type="component" value="Chromosome"/>
</dbReference>
<feature type="transmembrane region" description="Helical" evidence="7">
    <location>
        <begin position="75"/>
        <end position="98"/>
    </location>
</feature>
<evidence type="ECO:0000313" key="10">
    <source>
        <dbReference type="Proteomes" id="UP000007564"/>
    </source>
</evidence>
<dbReference type="Pfam" id="PF00528">
    <property type="entry name" value="BPD_transp_1"/>
    <property type="match status" value="1"/>
</dbReference>
<dbReference type="OrthoDB" id="9783218at2"/>
<evidence type="ECO:0000256" key="3">
    <source>
        <dbReference type="ARBA" id="ARBA00022475"/>
    </source>
</evidence>
<reference evidence="9 10" key="1">
    <citation type="journal article" date="2012" name="BMC Genomics">
        <title>Comparative genomics of the classical Bordetella subspecies: the evolution and exchange of virulence-associated diversity amongst closely related pathogens.</title>
        <authorList>
            <person name="Park J."/>
            <person name="Zhang Y."/>
            <person name="Buboltz A.M."/>
            <person name="Zhang X."/>
            <person name="Schuster S.C."/>
            <person name="Ahuja U."/>
            <person name="Liu M."/>
            <person name="Miller J.F."/>
            <person name="Sebaihia M."/>
            <person name="Bentley S.D."/>
            <person name="Parkhill J."/>
            <person name="Harvill E.T."/>
        </authorList>
    </citation>
    <scope>NUCLEOTIDE SEQUENCE [LARGE SCALE GENOMIC DNA]</scope>
    <source>
        <strain evidence="9 10">253</strain>
    </source>
</reference>
<keyword evidence="2 7" id="KW-0813">Transport</keyword>
<feature type="domain" description="ABC transmembrane type-1" evidence="8">
    <location>
        <begin position="71"/>
        <end position="259"/>
    </location>
</feature>
<evidence type="ECO:0000259" key="8">
    <source>
        <dbReference type="PROSITE" id="PS50928"/>
    </source>
</evidence>
<evidence type="ECO:0000256" key="4">
    <source>
        <dbReference type="ARBA" id="ARBA00022692"/>
    </source>
</evidence>
<sequence length="276" mass="29128">MTSILRHNRLALLGGGVLLLMVAISVAASWIASMDPAMMQPRMRLTPPGEAFLLGTDALGRDVYSRVVHGSRMSLAIGALVVVITIAIGTLIGLVAGASRIMDRVLMRIMDGVMAIPGILLAVALVSLFGASLASVVIAIAVPEIPRVVRLVRSVVLSVREEPYVEAAVGLGVPYPKVVWRHILPNCFAPLIVQASYVFAAAILLEAVLGFLGVGFPPEIPTFGNILAEARPVFQRAPWATVAPGLLLAVTVLAVNLLGDGLRDSLDPKLARRAND</sequence>
<dbReference type="KEGG" id="bbh:BN112_1004"/>
<name>A0A0C6P2Q0_BORBO</name>